<dbReference type="PANTHER" id="PTHR23275:SF100">
    <property type="entry name" value="EGF-LIKE DOMAIN-CONTAINING PROTEIN"/>
    <property type="match status" value="1"/>
</dbReference>
<dbReference type="Pfam" id="PF03302">
    <property type="entry name" value="VSP"/>
    <property type="match status" value="1"/>
</dbReference>
<dbReference type="PANTHER" id="PTHR23275">
    <property type="entry name" value="CABRIOLET.-RELATED"/>
    <property type="match status" value="1"/>
</dbReference>
<reference evidence="1 2" key="2">
    <citation type="journal article" date="2013" name="Genome Biol. Evol.">
        <title>Genome sequencing of Giardia lamblia genotypes A2 and B isolates (DH and GS) and comparative analysis with the genomes of genotypes A1 and E (WB and Pig).</title>
        <authorList>
            <person name="Adam R.D."/>
            <person name="Dahlstrom E.W."/>
            <person name="Martens C.A."/>
            <person name="Bruno D.P."/>
            <person name="Barbian K.D."/>
            <person name="Ricklefs S.M."/>
            <person name="Hernandez M.M."/>
            <person name="Narla N.P."/>
            <person name="Patel R.B."/>
            <person name="Porcella S.F."/>
            <person name="Nash T.E."/>
        </authorList>
    </citation>
    <scope>NUCLEOTIDE SEQUENCE [LARGE SCALE GENOMIC DNA]</scope>
    <source>
        <strain evidence="1 2">GS</strain>
    </source>
</reference>
<protein>
    <submittedName>
        <fullName evidence="1">Guanylate kinase</fullName>
    </submittedName>
</protein>
<keyword evidence="1" id="KW-0418">Kinase</keyword>
<evidence type="ECO:0000313" key="1">
    <source>
        <dbReference type="EMBL" id="ESU41419.1"/>
    </source>
</evidence>
<dbReference type="EMBL" id="AHHH01000129">
    <property type="protein sequence ID" value="ESU41419.1"/>
    <property type="molecule type" value="Genomic_DNA"/>
</dbReference>
<keyword evidence="1" id="KW-0808">Transferase</keyword>
<dbReference type="GO" id="GO:0016301">
    <property type="term" value="F:kinase activity"/>
    <property type="evidence" value="ECO:0007669"/>
    <property type="project" value="UniProtKB-KW"/>
</dbReference>
<accession>V6TS51</accession>
<proteinExistence type="predicted"/>
<reference evidence="2" key="1">
    <citation type="submission" date="2012-02" db="EMBL/GenBank/DDBJ databases">
        <title>Genome sequencing of Giardia lamblia Genotypes A2 and B isolates (DH and GS) and comparative analysis with the genomes of Genotypes A1 and E (WB and Pig).</title>
        <authorList>
            <person name="Adam R."/>
            <person name="Dahlstrom E."/>
            <person name="Martens C."/>
            <person name="Bruno D."/>
            <person name="Barbian K."/>
            <person name="Porcella S.F."/>
            <person name="Nash T."/>
        </authorList>
    </citation>
    <scope>NUCLEOTIDE SEQUENCE</scope>
    <source>
        <strain evidence="2">GS</strain>
    </source>
</reference>
<gene>
    <name evidence="1" type="ORF">GSB_153648</name>
</gene>
<dbReference type="Proteomes" id="UP000018040">
    <property type="component" value="Unassembled WGS sequence"/>
</dbReference>
<comment type="caution">
    <text evidence="1">The sequence shown here is derived from an EMBL/GenBank/DDBJ whole genome shotgun (WGS) entry which is preliminary data.</text>
</comment>
<dbReference type="VEuPathDB" id="GiardiaDB:DHA2_152622"/>
<dbReference type="InterPro" id="IPR009030">
    <property type="entry name" value="Growth_fac_rcpt_cys_sf"/>
</dbReference>
<dbReference type="VEuPathDB" id="GiardiaDB:GL50581_1987"/>
<dbReference type="SUPFAM" id="SSF57184">
    <property type="entry name" value="Growth factor receptor domain"/>
    <property type="match status" value="1"/>
</dbReference>
<name>V6TS51_GIAIN</name>
<dbReference type="InterPro" id="IPR005127">
    <property type="entry name" value="Giardia_VSP"/>
</dbReference>
<dbReference type="AlphaFoldDB" id="V6TS51"/>
<evidence type="ECO:0000313" key="2">
    <source>
        <dbReference type="Proteomes" id="UP000018040"/>
    </source>
</evidence>
<dbReference type="InterPro" id="IPR052798">
    <property type="entry name" value="Giardia_VSA"/>
</dbReference>
<sequence length="363" mass="36003">VVGVATALAAGSAPVLCGALPARGGCYDARVAPGSSVCREALGGACVRHAEEVTGGPKKSVRVREAPAGCTVGGTNTDNCQTCNVQIGDSLYCSQCKTGFVPINGKCVAFSDSSVTTTAECAKSDGNLDQSSTTCGKCTGTNYFLHKGGCYAQATPPGSAICKAAGAAGICEVCQAGYFKNPASTSDATKQSCIACGDTTGADSNLGVANCAECTAPATSGSGGTAKCTKCTDPNHLMTATDESTSCVTECPTGYFGHTATSGGLKTCQSCSGENAGLTPAGAGVDGCAACTYASNKVTCTKCEAGKYLKTTSDSTSCVEASGCGPSAFLKDDAETENKYMPCGEAGSGGIADCAKCSLFSYK</sequence>
<dbReference type="VEuPathDB" id="GiardiaDB:QR46_4669"/>
<organism evidence="1 2">
    <name type="scientific">Giardia intestinalis</name>
    <name type="common">Giardia lamblia</name>
    <dbReference type="NCBI Taxonomy" id="5741"/>
    <lineage>
        <taxon>Eukaryota</taxon>
        <taxon>Metamonada</taxon>
        <taxon>Diplomonadida</taxon>
        <taxon>Hexamitidae</taxon>
        <taxon>Giardiinae</taxon>
        <taxon>Giardia</taxon>
    </lineage>
</organism>
<dbReference type="VEuPathDB" id="GiardiaDB:QR46_2911"/>
<dbReference type="Gene3D" id="2.10.220.10">
    <property type="entry name" value="Hormone Receptor, Insulin-like Growth Factor Receptor 1, Chain A, domain 2"/>
    <property type="match status" value="1"/>
</dbReference>
<feature type="non-terminal residue" evidence="1">
    <location>
        <position position="1"/>
    </location>
</feature>